<evidence type="ECO:0000256" key="13">
    <source>
        <dbReference type="RuleBase" id="RU003322"/>
    </source>
</evidence>
<evidence type="ECO:0000256" key="5">
    <source>
        <dbReference type="ARBA" id="ARBA00022553"/>
    </source>
</evidence>
<dbReference type="Pfam" id="PF00012">
    <property type="entry name" value="HSP70"/>
    <property type="match status" value="2"/>
</dbReference>
<dbReference type="PRINTS" id="PR00301">
    <property type="entry name" value="HEATSHOCK70"/>
</dbReference>
<dbReference type="STRING" id="930117.SAMN05216225_101812"/>
<dbReference type="RefSeq" id="WP_072890175.1">
    <property type="nucleotide sequence ID" value="NZ_FQVW01000018.1"/>
</dbReference>
<dbReference type="GO" id="GO:0140662">
    <property type="term" value="F:ATP-dependent protein folding chaperone"/>
    <property type="evidence" value="ECO:0007669"/>
    <property type="project" value="InterPro"/>
</dbReference>
<organism evidence="15 16">
    <name type="scientific">Ornithinibacillus halophilus</name>
    <dbReference type="NCBI Taxonomy" id="930117"/>
    <lineage>
        <taxon>Bacteria</taxon>
        <taxon>Bacillati</taxon>
        <taxon>Bacillota</taxon>
        <taxon>Bacilli</taxon>
        <taxon>Bacillales</taxon>
        <taxon>Bacillaceae</taxon>
        <taxon>Ornithinibacillus</taxon>
    </lineage>
</organism>
<keyword evidence="7 13" id="KW-0067">ATP-binding</keyword>
<dbReference type="Gene3D" id="2.60.34.10">
    <property type="entry name" value="Substrate Binding Domain Of DNAk, Chain A, domain 1"/>
    <property type="match status" value="1"/>
</dbReference>
<keyword evidence="16" id="KW-1185">Reference proteome</keyword>
<gene>
    <name evidence="15" type="ORF">SAMN05216225_101812</name>
</gene>
<evidence type="ECO:0000256" key="6">
    <source>
        <dbReference type="ARBA" id="ARBA00022741"/>
    </source>
</evidence>
<evidence type="ECO:0000256" key="2">
    <source>
        <dbReference type="ARBA" id="ARBA00007381"/>
    </source>
</evidence>
<dbReference type="InterPro" id="IPR029047">
    <property type="entry name" value="HSP70_peptide-bd_sf"/>
</dbReference>
<dbReference type="Gene3D" id="3.90.640.10">
    <property type="entry name" value="Actin, Chain A, domain 4"/>
    <property type="match status" value="1"/>
</dbReference>
<dbReference type="OrthoDB" id="9766019at2"/>
<reference evidence="15 16" key="1">
    <citation type="submission" date="2016-11" db="EMBL/GenBank/DDBJ databases">
        <authorList>
            <person name="Jaros S."/>
            <person name="Januszkiewicz K."/>
            <person name="Wedrychowicz H."/>
        </authorList>
    </citation>
    <scope>NUCLEOTIDE SEQUENCE [LARGE SCALE GENOMIC DNA]</scope>
    <source>
        <strain evidence="15 16">IBRC-M 10683</strain>
    </source>
</reference>
<evidence type="ECO:0000256" key="4">
    <source>
        <dbReference type="ARBA" id="ARBA00017249"/>
    </source>
</evidence>
<dbReference type="Gene3D" id="3.30.420.40">
    <property type="match status" value="2"/>
</dbReference>
<keyword evidence="8" id="KW-0346">Stress response</keyword>
<keyword evidence="5" id="KW-0597">Phosphoprotein</keyword>
<dbReference type="AlphaFoldDB" id="A0A1M5HJM7"/>
<evidence type="ECO:0000256" key="8">
    <source>
        <dbReference type="ARBA" id="ARBA00023016"/>
    </source>
</evidence>
<evidence type="ECO:0000256" key="9">
    <source>
        <dbReference type="ARBA" id="ARBA00023186"/>
    </source>
</evidence>
<evidence type="ECO:0000256" key="10">
    <source>
        <dbReference type="ARBA" id="ARBA00030019"/>
    </source>
</evidence>
<accession>A0A1M5HJM7</accession>
<evidence type="ECO:0000313" key="16">
    <source>
        <dbReference type="Proteomes" id="UP000183988"/>
    </source>
</evidence>
<dbReference type="FunFam" id="3.30.420.40:FF:000071">
    <property type="entry name" value="Molecular chaperone DnaK"/>
    <property type="match status" value="1"/>
</dbReference>
<dbReference type="PROSITE" id="PS01036">
    <property type="entry name" value="HSP70_3"/>
    <property type="match status" value="1"/>
</dbReference>
<dbReference type="FunFam" id="3.90.640.10:FF:000003">
    <property type="entry name" value="Molecular chaperone DnaK"/>
    <property type="match status" value="1"/>
</dbReference>
<dbReference type="PROSITE" id="PS00329">
    <property type="entry name" value="HSP70_2"/>
    <property type="match status" value="1"/>
</dbReference>
<keyword evidence="9" id="KW-0143">Chaperone</keyword>
<dbReference type="SUPFAM" id="SSF100920">
    <property type="entry name" value="Heat shock protein 70kD (HSP70), peptide-binding domain"/>
    <property type="match status" value="1"/>
</dbReference>
<sequence length="578" mass="63537">MAILGIDLGTTNSAMAYLKDEEPVILENKDGHRTTPSVFQIQPNTGEIIIGQIAKNGIATYANTTVMEVKRLMGTDEKVKVAGKEYHPEEIAARILKYLKEHAEDTLNTVIKEAVITVPAYFSDQQRKATQRAGELAGFKVERIINEPTAAAIAYGYENMDKDQNLLVYDLGGGTFDVSVVEIFEGVVEVKASAGNNKLGGMDFDNAILDWILEQAKKQHGVDLLTLGSEEEILQRKWRIKEEAENAKKTLSSQVSAQINLPYIAIHNNLPITLQLEITRGEFEGLIKDLADSTLVEVDKALEDAKLTHSDIHEVLLIGGSTRIPYVQEIVEKAFNKVPRKDINPDETVALGAAVQAGIKSGDIGASNGLMVTDVAPYTLGIEIVKDVGGRDVSGYFDPIIPRNTTIPTKKTKRYFTTTDNQVGVDISIYQGEQPKVEQNVHITSLKLDGVPPKPRGQESIDISFQYDINGNLQVEAIVNSTGNKLSQIVTTQGGGISESEVAAAKERLEQDWQDSELYQDVKAVIYRAEKVMNDASGSDKARIEDLLAKLKQALAENNRSNVEKYEDELTDLLIELV</sequence>
<proteinExistence type="inferred from homology"/>
<dbReference type="InterPro" id="IPR043129">
    <property type="entry name" value="ATPase_NBD"/>
</dbReference>
<evidence type="ECO:0000256" key="12">
    <source>
        <dbReference type="ARBA" id="ARBA00033103"/>
    </source>
</evidence>
<evidence type="ECO:0000313" key="15">
    <source>
        <dbReference type="EMBL" id="SHG16179.1"/>
    </source>
</evidence>
<dbReference type="PROSITE" id="PS00297">
    <property type="entry name" value="HSP70_1"/>
    <property type="match status" value="1"/>
</dbReference>
<dbReference type="EMBL" id="FQVW01000018">
    <property type="protein sequence ID" value="SHG16179.1"/>
    <property type="molecule type" value="Genomic_DNA"/>
</dbReference>
<protein>
    <recommendedName>
        <fullName evidence="3">Chaperone protein DnaK</fullName>
    </recommendedName>
    <alternativeName>
        <fullName evidence="4">Chaperone protein dnaK</fullName>
    </alternativeName>
    <alternativeName>
        <fullName evidence="12">HSP70</fullName>
    </alternativeName>
    <alternativeName>
        <fullName evidence="11">Heat shock 70 kDa protein</fullName>
    </alternativeName>
    <alternativeName>
        <fullName evidence="10">Heat shock protein 70</fullName>
    </alternativeName>
</protein>
<evidence type="ECO:0000256" key="7">
    <source>
        <dbReference type="ARBA" id="ARBA00022840"/>
    </source>
</evidence>
<dbReference type="PANTHER" id="PTHR19375">
    <property type="entry name" value="HEAT SHOCK PROTEIN 70KDA"/>
    <property type="match status" value="1"/>
</dbReference>
<evidence type="ECO:0000256" key="11">
    <source>
        <dbReference type="ARBA" id="ARBA00030945"/>
    </source>
</evidence>
<dbReference type="Proteomes" id="UP000183988">
    <property type="component" value="Unassembled WGS sequence"/>
</dbReference>
<evidence type="ECO:0000256" key="14">
    <source>
        <dbReference type="SAM" id="Coils"/>
    </source>
</evidence>
<evidence type="ECO:0000256" key="3">
    <source>
        <dbReference type="ARBA" id="ARBA00014415"/>
    </source>
</evidence>
<feature type="coiled-coil region" evidence="14">
    <location>
        <begin position="541"/>
        <end position="576"/>
    </location>
</feature>
<keyword evidence="14" id="KW-0175">Coiled coil</keyword>
<keyword evidence="6 13" id="KW-0547">Nucleotide-binding</keyword>
<dbReference type="InterPro" id="IPR013126">
    <property type="entry name" value="Hsp_70_fam"/>
</dbReference>
<comment type="similarity">
    <text evidence="2 13">Belongs to the heat shock protein 70 family.</text>
</comment>
<dbReference type="SUPFAM" id="SSF53067">
    <property type="entry name" value="Actin-like ATPase domain"/>
    <property type="match status" value="2"/>
</dbReference>
<comment type="function">
    <text evidence="1">Acts as a chaperone.</text>
</comment>
<name>A0A1M5HJM7_9BACI</name>
<dbReference type="GO" id="GO:0005524">
    <property type="term" value="F:ATP binding"/>
    <property type="evidence" value="ECO:0007669"/>
    <property type="project" value="UniProtKB-KW"/>
</dbReference>
<evidence type="ECO:0000256" key="1">
    <source>
        <dbReference type="ARBA" id="ARBA00002290"/>
    </source>
</evidence>
<dbReference type="InterPro" id="IPR018181">
    <property type="entry name" value="Heat_shock_70_CS"/>
</dbReference>